<accession>A0AAN7HCY9</accession>
<dbReference type="Proteomes" id="UP001303760">
    <property type="component" value="Unassembled WGS sequence"/>
</dbReference>
<feature type="region of interest" description="Disordered" evidence="1">
    <location>
        <begin position="216"/>
        <end position="243"/>
    </location>
</feature>
<evidence type="ECO:0000256" key="1">
    <source>
        <dbReference type="SAM" id="MobiDB-lite"/>
    </source>
</evidence>
<feature type="compositionally biased region" description="Polar residues" evidence="1">
    <location>
        <begin position="369"/>
        <end position="394"/>
    </location>
</feature>
<reference evidence="2" key="1">
    <citation type="journal article" date="2023" name="Mol. Phylogenet. Evol.">
        <title>Genome-scale phylogeny and comparative genomics of the fungal order Sordariales.</title>
        <authorList>
            <person name="Hensen N."/>
            <person name="Bonometti L."/>
            <person name="Westerberg I."/>
            <person name="Brannstrom I.O."/>
            <person name="Guillou S."/>
            <person name="Cros-Aarteil S."/>
            <person name="Calhoun S."/>
            <person name="Haridas S."/>
            <person name="Kuo A."/>
            <person name="Mondo S."/>
            <person name="Pangilinan J."/>
            <person name="Riley R."/>
            <person name="LaButti K."/>
            <person name="Andreopoulos B."/>
            <person name="Lipzen A."/>
            <person name="Chen C."/>
            <person name="Yan M."/>
            <person name="Daum C."/>
            <person name="Ng V."/>
            <person name="Clum A."/>
            <person name="Steindorff A."/>
            <person name="Ohm R.A."/>
            <person name="Martin F."/>
            <person name="Silar P."/>
            <person name="Natvig D.O."/>
            <person name="Lalanne C."/>
            <person name="Gautier V."/>
            <person name="Ament-Velasquez S.L."/>
            <person name="Kruys A."/>
            <person name="Hutchinson M.I."/>
            <person name="Powell A.J."/>
            <person name="Barry K."/>
            <person name="Miller A.N."/>
            <person name="Grigoriev I.V."/>
            <person name="Debuchy R."/>
            <person name="Gladieux P."/>
            <person name="Hiltunen Thoren M."/>
            <person name="Johannesson H."/>
        </authorList>
    </citation>
    <scope>NUCLEOTIDE SEQUENCE</scope>
    <source>
        <strain evidence="2">CBS 532.94</strain>
    </source>
</reference>
<dbReference type="EMBL" id="MU860172">
    <property type="protein sequence ID" value="KAK4236780.1"/>
    <property type="molecule type" value="Genomic_DNA"/>
</dbReference>
<evidence type="ECO:0008006" key="4">
    <source>
        <dbReference type="Google" id="ProtNLM"/>
    </source>
</evidence>
<protein>
    <recommendedName>
        <fullName evidence="4">RRM domain-containing protein</fullName>
    </recommendedName>
</protein>
<sequence>MAHQILSVSLLPQPSKTGWAWGVTANNIRVPQPFMGFYWNMPDDAPCIFSAGDQGKQKRRFQRGSVPPRPVIAWDGYRLRAAAATLRAKHGTKVQTVTRPTKWEDLYKWFDAYDIWWMGAWNLWQLLHLVCDENEDRPTPFARFGWQRSTVFDEVADWAYRWCTHRSNRLKLRSCDPRGDILDVLGSEDRENIHGCGAKALDVLRGALHYWRQQYKPPAPRRDSQPFGVRDTQNRSSCRNEGPGLPWSTHKREAFVACLCQRCMRMSRSVYVAPIDKMDGVGGENIRDFLIRHFGRWGYVEDLEVKLSKAEFWYATIRYASEASARQAVAAARNGQAANTLLPRARIRHPYFSKYYVREYRSPSRDNRSSWFSNKGNFQEGQSWPDQRYQQRSGDLSAMHTTPVRPQRIPSPSAPGNAPSPSATPVPGKERETQCDAKADEGHVAVPDPNGVKGDSALRRITFGDFNSPLPPSGSTHLAAPRPPADTHKDNGNPTSAGVSEVQGHANDTAFDWQINPSSRLNTGDIRLDPDYSATVRHRPQARQRGPWWMGNCPANTGSWDGNQA</sequence>
<feature type="compositionally biased region" description="Low complexity" evidence="1">
    <location>
        <begin position="410"/>
        <end position="425"/>
    </location>
</feature>
<name>A0AAN7HCY9_9PEZI</name>
<comment type="caution">
    <text evidence="2">The sequence shown here is derived from an EMBL/GenBank/DDBJ whole genome shotgun (WGS) entry which is preliminary data.</text>
</comment>
<reference evidence="2" key="2">
    <citation type="submission" date="2023-05" db="EMBL/GenBank/DDBJ databases">
        <authorList>
            <consortium name="Lawrence Berkeley National Laboratory"/>
            <person name="Steindorff A."/>
            <person name="Hensen N."/>
            <person name="Bonometti L."/>
            <person name="Westerberg I."/>
            <person name="Brannstrom I.O."/>
            <person name="Guillou S."/>
            <person name="Cros-Aarteil S."/>
            <person name="Calhoun S."/>
            <person name="Haridas S."/>
            <person name="Kuo A."/>
            <person name="Mondo S."/>
            <person name="Pangilinan J."/>
            <person name="Riley R."/>
            <person name="Labutti K."/>
            <person name="Andreopoulos B."/>
            <person name="Lipzen A."/>
            <person name="Chen C."/>
            <person name="Yanf M."/>
            <person name="Daum C."/>
            <person name="Ng V."/>
            <person name="Clum A."/>
            <person name="Ohm R."/>
            <person name="Martin F."/>
            <person name="Silar P."/>
            <person name="Natvig D."/>
            <person name="Lalanne C."/>
            <person name="Gautier V."/>
            <person name="Ament-Velasquez S.L."/>
            <person name="Kruys A."/>
            <person name="Hutchinson M.I."/>
            <person name="Powell A.J."/>
            <person name="Barry K."/>
            <person name="Miller A.N."/>
            <person name="Grigoriev I.V."/>
            <person name="Debuchy R."/>
            <person name="Gladieux P."/>
            <person name="Thoren M.H."/>
            <person name="Johannesson H."/>
        </authorList>
    </citation>
    <scope>NUCLEOTIDE SEQUENCE</scope>
    <source>
        <strain evidence="2">CBS 532.94</strain>
    </source>
</reference>
<organism evidence="2 3">
    <name type="scientific">Achaetomium macrosporum</name>
    <dbReference type="NCBI Taxonomy" id="79813"/>
    <lineage>
        <taxon>Eukaryota</taxon>
        <taxon>Fungi</taxon>
        <taxon>Dikarya</taxon>
        <taxon>Ascomycota</taxon>
        <taxon>Pezizomycotina</taxon>
        <taxon>Sordariomycetes</taxon>
        <taxon>Sordariomycetidae</taxon>
        <taxon>Sordariales</taxon>
        <taxon>Chaetomiaceae</taxon>
        <taxon>Achaetomium</taxon>
    </lineage>
</organism>
<feature type="non-terminal residue" evidence="2">
    <location>
        <position position="565"/>
    </location>
</feature>
<feature type="compositionally biased region" description="Polar residues" evidence="1">
    <location>
        <begin position="554"/>
        <end position="565"/>
    </location>
</feature>
<evidence type="ECO:0000313" key="2">
    <source>
        <dbReference type="EMBL" id="KAK4236780.1"/>
    </source>
</evidence>
<feature type="region of interest" description="Disordered" evidence="1">
    <location>
        <begin position="364"/>
        <end position="500"/>
    </location>
</feature>
<dbReference type="AlphaFoldDB" id="A0AAN7HCY9"/>
<feature type="compositionally biased region" description="Basic and acidic residues" evidence="1">
    <location>
        <begin position="428"/>
        <end position="443"/>
    </location>
</feature>
<proteinExistence type="predicted"/>
<evidence type="ECO:0000313" key="3">
    <source>
        <dbReference type="Proteomes" id="UP001303760"/>
    </source>
</evidence>
<gene>
    <name evidence="2" type="ORF">C8A03DRAFT_16604</name>
</gene>
<keyword evidence="3" id="KW-1185">Reference proteome</keyword>
<feature type="region of interest" description="Disordered" evidence="1">
    <location>
        <begin position="535"/>
        <end position="565"/>
    </location>
</feature>